<organism evidence="4 5">
    <name type="scientific">Luteimonas lutimaris</name>
    <dbReference type="NCBI Taxonomy" id="698645"/>
    <lineage>
        <taxon>Bacteria</taxon>
        <taxon>Pseudomonadati</taxon>
        <taxon>Pseudomonadota</taxon>
        <taxon>Gammaproteobacteria</taxon>
        <taxon>Lysobacterales</taxon>
        <taxon>Lysobacteraceae</taxon>
        <taxon>Luteimonas</taxon>
    </lineage>
</organism>
<dbReference type="InterPro" id="IPR029033">
    <property type="entry name" value="His_PPase_superfam"/>
</dbReference>
<dbReference type="CDD" id="cd07061">
    <property type="entry name" value="HP_HAP_like"/>
    <property type="match status" value="1"/>
</dbReference>
<keyword evidence="2" id="KW-0378">Hydrolase</keyword>
<evidence type="ECO:0000256" key="2">
    <source>
        <dbReference type="ARBA" id="ARBA00022801"/>
    </source>
</evidence>
<evidence type="ECO:0000313" key="4">
    <source>
        <dbReference type="EMBL" id="GAA3916545.1"/>
    </source>
</evidence>
<dbReference type="PANTHER" id="PTHR11567:SF110">
    <property type="entry name" value="2-PHOSPHOXYLOSE PHOSPHATASE 1"/>
    <property type="match status" value="1"/>
</dbReference>
<protein>
    <submittedName>
        <fullName evidence="4">Histidine-type phosphatase</fullName>
    </submittedName>
</protein>
<dbReference type="SUPFAM" id="SSF53254">
    <property type="entry name" value="Phosphoglycerate mutase-like"/>
    <property type="match status" value="1"/>
</dbReference>
<sequence>MVIPMQERNAMPPPIRCALGAGLLALCGLLAACAGSPERPVPADAQAAPVLERVVMLMRHGVRPPTKPQVAPEGMADREWPTWSTGFGELTQHGYDAVRLVGAWDRTHWAARGLIPADGCPSPDTVAVAASAKSRTQDTARALLEGLAPGCGIAVAFPASADEDFEFHPLETGYMRVEPDQAVHAVAALAPPGGMDAEVQARAALFAQLNQALGCCAPPLCKAWGVPAGCDLSQMPAGIVRNEDDRPDVGDPFGLASTISQTFLLEYLEGMPMQDVAWGRLDRDGIEALLEFHSIKFRYEGRAPYVAARAASPLAARMLAAVEDGPPLTVLVGHDTNIADLGGLLDLHWTVPGYPRDDPPPGGALGFEVLSDARGERFVRAFYRSQTMDQVRELQPLSDANAPAYVSLPIPGCAQPCRLDDFAALVRGKLVAPVAAAAR</sequence>
<dbReference type="Proteomes" id="UP001501727">
    <property type="component" value="Unassembled WGS sequence"/>
</dbReference>
<name>A0ABP7MBK8_9GAMM</name>
<feature type="chain" id="PRO_5045551925" evidence="3">
    <location>
        <begin position="35"/>
        <end position="439"/>
    </location>
</feature>
<evidence type="ECO:0000313" key="5">
    <source>
        <dbReference type="Proteomes" id="UP001501727"/>
    </source>
</evidence>
<proteinExistence type="inferred from homology"/>
<evidence type="ECO:0000256" key="1">
    <source>
        <dbReference type="ARBA" id="ARBA00005375"/>
    </source>
</evidence>
<comment type="caution">
    <text evidence="4">The sequence shown here is derived from an EMBL/GenBank/DDBJ whole genome shotgun (WGS) entry which is preliminary data.</text>
</comment>
<keyword evidence="5" id="KW-1185">Reference proteome</keyword>
<gene>
    <name evidence="4" type="ORF">GCM10022229_07230</name>
</gene>
<dbReference type="InterPro" id="IPR033379">
    <property type="entry name" value="Acid_Pase_AS"/>
</dbReference>
<reference evidence="5" key="1">
    <citation type="journal article" date="2019" name="Int. J. Syst. Evol. Microbiol.">
        <title>The Global Catalogue of Microorganisms (GCM) 10K type strain sequencing project: providing services to taxonomists for standard genome sequencing and annotation.</title>
        <authorList>
            <consortium name="The Broad Institute Genomics Platform"/>
            <consortium name="The Broad Institute Genome Sequencing Center for Infectious Disease"/>
            <person name="Wu L."/>
            <person name="Ma J."/>
        </authorList>
    </citation>
    <scope>NUCLEOTIDE SEQUENCE [LARGE SCALE GENOMIC DNA]</scope>
    <source>
        <strain evidence="5">JCM 16916</strain>
    </source>
</reference>
<dbReference type="PROSITE" id="PS00616">
    <property type="entry name" value="HIS_ACID_PHOSPHAT_1"/>
    <property type="match status" value="1"/>
</dbReference>
<accession>A0ABP7MBK8</accession>
<evidence type="ECO:0000256" key="3">
    <source>
        <dbReference type="SAM" id="SignalP"/>
    </source>
</evidence>
<comment type="similarity">
    <text evidence="1">Belongs to the histidine acid phosphatase family.</text>
</comment>
<feature type="signal peptide" evidence="3">
    <location>
        <begin position="1"/>
        <end position="34"/>
    </location>
</feature>
<dbReference type="EMBL" id="BAAAZU010000003">
    <property type="protein sequence ID" value="GAA3916545.1"/>
    <property type="molecule type" value="Genomic_DNA"/>
</dbReference>
<dbReference type="InterPro" id="IPR050645">
    <property type="entry name" value="Histidine_acid_phosphatase"/>
</dbReference>
<dbReference type="PANTHER" id="PTHR11567">
    <property type="entry name" value="ACID PHOSPHATASE-RELATED"/>
    <property type="match status" value="1"/>
</dbReference>
<keyword evidence="3" id="KW-0732">Signal</keyword>
<dbReference type="InterPro" id="IPR000560">
    <property type="entry name" value="His_Pase_clade-2"/>
</dbReference>
<dbReference type="Gene3D" id="3.40.50.1240">
    <property type="entry name" value="Phosphoglycerate mutase-like"/>
    <property type="match status" value="2"/>
</dbReference>
<dbReference type="Pfam" id="PF00328">
    <property type="entry name" value="His_Phos_2"/>
    <property type="match status" value="1"/>
</dbReference>